<sequence>MHIRGIEALRQGNTSIVEYAYQKINNFERLSFLYLITGNKDKLPKMLRIADMKIDVVGPFHNAMYLPAVEECVKILENAGDLPLAYFTASTHGLIEVADRLAAELEQKGITLSLPEGKARSLLMPPASLMCSGDWPLFRALRGIFYGGLDTVGRAGPGEEDEAADAEWGHDDLDIVNVDGAIQDAEVNEIEANGENDEEGGWDLEDLEVPADMDSPRISTNTRTSVFVAPTPGVSVSQIWIQ</sequence>
<keyword evidence="10" id="KW-0472">Membrane</keyword>
<dbReference type="Proteomes" id="UP000243459">
    <property type="component" value="Chromosome 3"/>
</dbReference>
<keyword evidence="4" id="KW-0963">Cytoplasm</keyword>
<evidence type="ECO:0000256" key="10">
    <source>
        <dbReference type="ARBA" id="ARBA00023136"/>
    </source>
</evidence>
<evidence type="ECO:0000313" key="12">
    <source>
        <dbReference type="EMBL" id="ONK74118.1"/>
    </source>
</evidence>
<dbReference type="EMBL" id="CM007383">
    <property type="protein sequence ID" value="ONK74118.1"/>
    <property type="molecule type" value="Genomic_DNA"/>
</dbReference>
<evidence type="ECO:0000256" key="3">
    <source>
        <dbReference type="ARBA" id="ARBA00022448"/>
    </source>
</evidence>
<evidence type="ECO:0000256" key="5">
    <source>
        <dbReference type="ARBA" id="ARBA00022574"/>
    </source>
</evidence>
<evidence type="ECO:0000256" key="1">
    <source>
        <dbReference type="ARBA" id="ARBA00004255"/>
    </source>
</evidence>
<dbReference type="Gene3D" id="1.25.40.470">
    <property type="match status" value="1"/>
</dbReference>
<dbReference type="GO" id="GO:0030126">
    <property type="term" value="C:COPI vesicle coat"/>
    <property type="evidence" value="ECO:0007669"/>
    <property type="project" value="InterPro"/>
</dbReference>
<keyword evidence="9" id="KW-0333">Golgi apparatus</keyword>
<keyword evidence="13" id="KW-1185">Reference proteome</keyword>
<feature type="domain" description="Coatomer alpha subunit C-terminal" evidence="11">
    <location>
        <begin position="143"/>
        <end position="242"/>
    </location>
</feature>
<keyword evidence="8" id="KW-0653">Protein transport</keyword>
<evidence type="ECO:0000256" key="7">
    <source>
        <dbReference type="ARBA" id="ARBA00022892"/>
    </source>
</evidence>
<proteinExistence type="predicted"/>
<organism evidence="12 13">
    <name type="scientific">Asparagus officinalis</name>
    <name type="common">Garden asparagus</name>
    <dbReference type="NCBI Taxonomy" id="4686"/>
    <lineage>
        <taxon>Eukaryota</taxon>
        <taxon>Viridiplantae</taxon>
        <taxon>Streptophyta</taxon>
        <taxon>Embryophyta</taxon>
        <taxon>Tracheophyta</taxon>
        <taxon>Spermatophyta</taxon>
        <taxon>Magnoliopsida</taxon>
        <taxon>Liliopsida</taxon>
        <taxon>Asparagales</taxon>
        <taxon>Asparagaceae</taxon>
        <taxon>Asparagoideae</taxon>
        <taxon>Asparagus</taxon>
    </lineage>
</organism>
<dbReference type="GO" id="GO:0006886">
    <property type="term" value="P:intracellular protein transport"/>
    <property type="evidence" value="ECO:0007669"/>
    <property type="project" value="InterPro"/>
</dbReference>
<dbReference type="GO" id="GO:0000139">
    <property type="term" value="C:Golgi membrane"/>
    <property type="evidence" value="ECO:0007669"/>
    <property type="project" value="UniProtKB-SubCell"/>
</dbReference>
<evidence type="ECO:0000313" key="13">
    <source>
        <dbReference type="Proteomes" id="UP000243459"/>
    </source>
</evidence>
<protein>
    <recommendedName>
        <fullName evidence="11">Coatomer alpha subunit C-terminal domain-containing protein</fullName>
    </recommendedName>
</protein>
<evidence type="ECO:0000256" key="6">
    <source>
        <dbReference type="ARBA" id="ARBA00022737"/>
    </source>
</evidence>
<dbReference type="Pfam" id="PF06957">
    <property type="entry name" value="COPI_C"/>
    <property type="match status" value="1"/>
</dbReference>
<evidence type="ECO:0000256" key="4">
    <source>
        <dbReference type="ARBA" id="ARBA00022490"/>
    </source>
</evidence>
<evidence type="ECO:0000256" key="9">
    <source>
        <dbReference type="ARBA" id="ARBA00023034"/>
    </source>
</evidence>
<keyword evidence="7" id="KW-0931">ER-Golgi transport</keyword>
<keyword evidence="6" id="KW-0677">Repeat</keyword>
<dbReference type="GO" id="GO:0016192">
    <property type="term" value="P:vesicle-mediated transport"/>
    <property type="evidence" value="ECO:0007669"/>
    <property type="project" value="UniProtKB-KW"/>
</dbReference>
<evidence type="ECO:0000259" key="11">
    <source>
        <dbReference type="Pfam" id="PF06957"/>
    </source>
</evidence>
<keyword evidence="3" id="KW-0813">Transport</keyword>
<reference evidence="13" key="1">
    <citation type="journal article" date="2017" name="Nat. Commun.">
        <title>The asparagus genome sheds light on the origin and evolution of a young Y chromosome.</title>
        <authorList>
            <person name="Harkess A."/>
            <person name="Zhou J."/>
            <person name="Xu C."/>
            <person name="Bowers J.E."/>
            <person name="Van der Hulst R."/>
            <person name="Ayyampalayam S."/>
            <person name="Mercati F."/>
            <person name="Riccardi P."/>
            <person name="McKain M.R."/>
            <person name="Kakrana A."/>
            <person name="Tang H."/>
            <person name="Ray J."/>
            <person name="Groenendijk J."/>
            <person name="Arikit S."/>
            <person name="Mathioni S.M."/>
            <person name="Nakano M."/>
            <person name="Shan H."/>
            <person name="Telgmann-Rauber A."/>
            <person name="Kanno A."/>
            <person name="Yue Z."/>
            <person name="Chen H."/>
            <person name="Li W."/>
            <person name="Chen Y."/>
            <person name="Xu X."/>
            <person name="Zhang Y."/>
            <person name="Luo S."/>
            <person name="Chen H."/>
            <person name="Gao J."/>
            <person name="Mao Z."/>
            <person name="Pires J.C."/>
            <person name="Luo M."/>
            <person name="Kudrna D."/>
            <person name="Wing R.A."/>
            <person name="Meyers B.C."/>
            <person name="Yi K."/>
            <person name="Kong H."/>
            <person name="Lavrijsen P."/>
            <person name="Sunseri F."/>
            <person name="Falavigna A."/>
            <person name="Ye Y."/>
            <person name="Leebens-Mack J.H."/>
            <person name="Chen G."/>
        </authorList>
    </citation>
    <scope>NUCLEOTIDE SEQUENCE [LARGE SCALE GENOMIC DNA]</scope>
    <source>
        <strain evidence="13">cv. DH0086</strain>
    </source>
</reference>
<gene>
    <name evidence="12" type="ORF">A4U43_C03F2960</name>
</gene>
<dbReference type="InterPro" id="IPR010714">
    <property type="entry name" value="Coatomer_asu_C"/>
</dbReference>
<dbReference type="OMA" id="HNAMYLP"/>
<dbReference type="GO" id="GO:0005198">
    <property type="term" value="F:structural molecule activity"/>
    <property type="evidence" value="ECO:0007669"/>
    <property type="project" value="InterPro"/>
</dbReference>
<keyword evidence="5" id="KW-0853">WD repeat</keyword>
<evidence type="ECO:0000256" key="8">
    <source>
        <dbReference type="ARBA" id="ARBA00022927"/>
    </source>
</evidence>
<evidence type="ECO:0000256" key="2">
    <source>
        <dbReference type="ARBA" id="ARBA00004496"/>
    </source>
</evidence>
<dbReference type="FunFam" id="1.25.40.470:FF:000002">
    <property type="entry name" value="Coatomer subunit alpha"/>
    <property type="match status" value="1"/>
</dbReference>
<dbReference type="Gramene" id="ONK74118">
    <property type="protein sequence ID" value="ONK74118"/>
    <property type="gene ID" value="A4U43_C03F2960"/>
</dbReference>
<accession>A0A5P1F6Y4</accession>
<name>A0A5P1F6Y4_ASPOF</name>
<dbReference type="AlphaFoldDB" id="A0A5P1F6Y4"/>
<comment type="subcellular location">
    <subcellularLocation>
        <location evidence="2">Cytoplasm</location>
    </subcellularLocation>
    <subcellularLocation>
        <location evidence="1">Golgi apparatus membrane</location>
        <topology evidence="1">Peripheral membrane protein</topology>
        <orientation evidence="1">Cytoplasmic side</orientation>
    </subcellularLocation>
</comment>